<feature type="domain" description="DUF2019" evidence="1">
    <location>
        <begin position="22"/>
        <end position="124"/>
    </location>
</feature>
<evidence type="ECO:0000313" key="2">
    <source>
        <dbReference type="EMBL" id="RKH61846.1"/>
    </source>
</evidence>
<protein>
    <submittedName>
        <fullName evidence="2">DUF2019 domain-containing protein</fullName>
    </submittedName>
</protein>
<dbReference type="EMBL" id="RAWK01000143">
    <property type="protein sequence ID" value="RKH61846.1"/>
    <property type="molecule type" value="Genomic_DNA"/>
</dbReference>
<comment type="caution">
    <text evidence="2">The sequence shown here is derived from an EMBL/GenBank/DDBJ whole genome shotgun (WGS) entry which is preliminary data.</text>
</comment>
<name>A0A3A8PZC6_9BACT</name>
<dbReference type="Proteomes" id="UP000267003">
    <property type="component" value="Unassembled WGS sequence"/>
</dbReference>
<proteinExistence type="predicted"/>
<keyword evidence="3" id="KW-1185">Reference proteome</keyword>
<dbReference type="InterPro" id="IPR018568">
    <property type="entry name" value="DUF2019"/>
</dbReference>
<dbReference type="Gene3D" id="1.25.40.70">
    <property type="entry name" value="Phosphatidylinositol 3-kinase, accessory domain (PIK)"/>
    <property type="match status" value="1"/>
</dbReference>
<evidence type="ECO:0000259" key="1">
    <source>
        <dbReference type="Pfam" id="PF09450"/>
    </source>
</evidence>
<dbReference type="Pfam" id="PF09450">
    <property type="entry name" value="DUF2019"/>
    <property type="match status" value="1"/>
</dbReference>
<accession>A0A3A8PZC6</accession>
<reference evidence="3" key="1">
    <citation type="submission" date="2018-09" db="EMBL/GenBank/DDBJ databases">
        <authorList>
            <person name="Livingstone P.G."/>
            <person name="Whitworth D.E."/>
        </authorList>
    </citation>
    <scope>NUCLEOTIDE SEQUENCE [LARGE SCALE GENOMIC DNA]</scope>
    <source>
        <strain evidence="3">AB050A</strain>
    </source>
</reference>
<sequence length="134" mass="14281">MTGAALATSPMKTKDLKTLTLEELIVRFRELSAKHGQLLNALNTRAANKEYKHAAAVRRELQTRGAEAEAALLALLSAPEEGTRYWAATAALRFAPSEAEAALSSLSTPASSLMGLSAAMTLDAWKNGTLPLEE</sequence>
<gene>
    <name evidence="2" type="ORF">D7W81_23235</name>
</gene>
<dbReference type="InterPro" id="IPR016024">
    <property type="entry name" value="ARM-type_fold"/>
</dbReference>
<dbReference type="InterPro" id="IPR042236">
    <property type="entry name" value="PI3K_accessory_sf"/>
</dbReference>
<dbReference type="SUPFAM" id="SSF48371">
    <property type="entry name" value="ARM repeat"/>
    <property type="match status" value="1"/>
</dbReference>
<evidence type="ECO:0000313" key="3">
    <source>
        <dbReference type="Proteomes" id="UP000267003"/>
    </source>
</evidence>
<dbReference type="AlphaFoldDB" id="A0A3A8PZC6"/>
<organism evidence="2 3">
    <name type="scientific">Corallococcus aberystwythensis</name>
    <dbReference type="NCBI Taxonomy" id="2316722"/>
    <lineage>
        <taxon>Bacteria</taxon>
        <taxon>Pseudomonadati</taxon>
        <taxon>Myxococcota</taxon>
        <taxon>Myxococcia</taxon>
        <taxon>Myxococcales</taxon>
        <taxon>Cystobacterineae</taxon>
        <taxon>Myxococcaceae</taxon>
        <taxon>Corallococcus</taxon>
    </lineage>
</organism>